<dbReference type="PANTHER" id="PTHR38457">
    <property type="entry name" value="REGULATOR ABRB-RELATED"/>
    <property type="match status" value="1"/>
</dbReference>
<dbReference type="GO" id="GO:0010468">
    <property type="term" value="P:regulation of gene expression"/>
    <property type="evidence" value="ECO:0007669"/>
    <property type="project" value="InterPro"/>
</dbReference>
<evidence type="ECO:0000313" key="2">
    <source>
        <dbReference type="Proteomes" id="UP000187266"/>
    </source>
</evidence>
<dbReference type="OrthoDB" id="7157734at2"/>
<dbReference type="PIRSF" id="PIRSF038991">
    <property type="entry name" value="Protein_AbrB"/>
    <property type="match status" value="1"/>
</dbReference>
<name>A0A1U7DHK1_9RHOB</name>
<dbReference type="PANTHER" id="PTHR38457:SF1">
    <property type="entry name" value="REGULATOR ABRB-RELATED"/>
    <property type="match status" value="1"/>
</dbReference>
<protein>
    <submittedName>
        <fullName evidence="1">Uncharacterized protein</fullName>
    </submittedName>
</protein>
<dbReference type="InterPro" id="IPR017516">
    <property type="entry name" value="AbrB_dup"/>
</dbReference>
<accession>A0A1U7DHK1</accession>
<accession>A0A2M9DDM7</accession>
<dbReference type="AlphaFoldDB" id="A0A1U7DHK1"/>
<proteinExistence type="predicted"/>
<dbReference type="InterPro" id="IPR007820">
    <property type="entry name" value="AbrB_fam"/>
</dbReference>
<dbReference type="EMBL" id="CP019124">
    <property type="protein sequence ID" value="APX89462.1"/>
    <property type="molecule type" value="Genomic_DNA"/>
</dbReference>
<dbReference type="NCBIfam" id="TIGR03082">
    <property type="entry name" value="Gneg_AbrB_dup"/>
    <property type="match status" value="2"/>
</dbReference>
<evidence type="ECO:0000313" key="1">
    <source>
        <dbReference type="EMBL" id="APX89462.1"/>
    </source>
</evidence>
<dbReference type="Proteomes" id="UP000187266">
    <property type="component" value="Chromosome"/>
</dbReference>
<sequence length="358" mass="37429">MRQVIESGIIGAVSVGLAVLGALGFQWIGMPLPWMLGPLFLFAVLSFFDLTPFGRTLGLPGKLRVIFVPVVGVMIGARVTPDIISEVARWWPSLLLVVPYMVVVQLLNAEILRRLGGYDRPTAFFAASPGGMVEAVLIGEANGGNGPLMAIQHFARVTLAVSVIPVLLSLELGQPVGSAAGVVASADFRMPDALDILLMSAAGVAGVFLARGLHIPAAIMVGPLILSAIIHATGMTDAQIPDALLKTAQLVIGTTLGSRFAGPSKRDLVRGLGLSVVTLSCTLLIAFGVALLTSALGLADTVVSFIAFAPGGLVEMGLIAISLDADPIFVATHHVMRIGLAVTIAPWIFHWLNRRSRG</sequence>
<dbReference type="Pfam" id="PF05145">
    <property type="entry name" value="AbrB"/>
    <property type="match status" value="1"/>
</dbReference>
<reference evidence="1 2" key="1">
    <citation type="submission" date="2017-01" db="EMBL/GenBank/DDBJ databases">
        <title>Genomic analysis of Xuhuaishuia manganoxidans DY6-4.</title>
        <authorList>
            <person name="Wang X."/>
        </authorList>
    </citation>
    <scope>NUCLEOTIDE SEQUENCE [LARGE SCALE GENOMIC DNA]</scope>
    <source>
        <strain evidence="1 2">DY6-4</strain>
    </source>
</reference>
<dbReference type="GO" id="GO:0016020">
    <property type="term" value="C:membrane"/>
    <property type="evidence" value="ECO:0007669"/>
    <property type="project" value="InterPro"/>
</dbReference>
<organism evidence="1 2">
    <name type="scientific">Brevirhabdus pacifica</name>
    <dbReference type="NCBI Taxonomy" id="1267768"/>
    <lineage>
        <taxon>Bacteria</taxon>
        <taxon>Pseudomonadati</taxon>
        <taxon>Pseudomonadota</taxon>
        <taxon>Alphaproteobacteria</taxon>
        <taxon>Rhodobacterales</taxon>
        <taxon>Paracoccaceae</taxon>
        <taxon>Brevirhabdus</taxon>
    </lineage>
</organism>
<dbReference type="RefSeq" id="WP_076979485.1">
    <property type="nucleotide sequence ID" value="NZ_CP019124.1"/>
</dbReference>
<gene>
    <name evidence="1" type="ORF">BV394_06820</name>
</gene>
<keyword evidence="2" id="KW-1185">Reference proteome</keyword>